<dbReference type="Proteomes" id="UP000182882">
    <property type="component" value="Unassembled WGS sequence"/>
</dbReference>
<dbReference type="AlphaFoldDB" id="A0A1H2EGI7"/>
<dbReference type="InterPro" id="IPR024083">
    <property type="entry name" value="Fumarase/histidase_N"/>
</dbReference>
<evidence type="ECO:0000313" key="2">
    <source>
        <dbReference type="Proteomes" id="UP000182882"/>
    </source>
</evidence>
<evidence type="ECO:0000313" key="1">
    <source>
        <dbReference type="EMBL" id="SDT94210.1"/>
    </source>
</evidence>
<gene>
    <name evidence="1" type="ORF">SAMN05216406_11261</name>
</gene>
<protein>
    <submittedName>
        <fullName evidence="1">Fumarate hydratase, class II</fullName>
    </submittedName>
</protein>
<sequence>MQALEERDTMEPVQVPAEALWGAQTQHSLQNFKK</sequence>
<keyword evidence="2" id="KW-1185">Reference proteome</keyword>
<accession>A0A1H2EGI7</accession>
<name>A0A1H2EGI7_9PROT</name>
<proteinExistence type="predicted"/>
<organism evidence="1 2">
    <name type="scientific">Nitrosomonas ureae</name>
    <dbReference type="NCBI Taxonomy" id="44577"/>
    <lineage>
        <taxon>Bacteria</taxon>
        <taxon>Pseudomonadati</taxon>
        <taxon>Pseudomonadota</taxon>
        <taxon>Betaproteobacteria</taxon>
        <taxon>Nitrosomonadales</taxon>
        <taxon>Nitrosomonadaceae</taxon>
        <taxon>Nitrosomonas</taxon>
    </lineage>
</organism>
<reference evidence="2" key="1">
    <citation type="submission" date="2016-10" db="EMBL/GenBank/DDBJ databases">
        <authorList>
            <person name="Varghese N."/>
            <person name="Submissions S."/>
        </authorList>
    </citation>
    <scope>NUCLEOTIDE SEQUENCE [LARGE SCALE GENOMIC DNA]</scope>
    <source>
        <strain evidence="2">Nm10</strain>
    </source>
</reference>
<dbReference type="EMBL" id="FNLN01000012">
    <property type="protein sequence ID" value="SDT94210.1"/>
    <property type="molecule type" value="Genomic_DNA"/>
</dbReference>
<dbReference type="Gene3D" id="1.10.275.10">
    <property type="entry name" value="Fumarase/aspartase (N-terminal domain)"/>
    <property type="match status" value="1"/>
</dbReference>